<evidence type="ECO:0000313" key="1">
    <source>
        <dbReference type="EMBL" id="KOM35155.1"/>
    </source>
</evidence>
<sequence>MLKYFPLEGHCNDGDYEEEVDVEDQGKVHWREKVAMEVEGNCEQEVNVDGEVEVGVDEVVVEGEGMHEVGVEGDGLHEVVKTKSFRE</sequence>
<protein>
    <submittedName>
        <fullName evidence="1">Uncharacterized protein</fullName>
    </submittedName>
</protein>
<reference evidence="2" key="1">
    <citation type="journal article" date="2015" name="Proc. Natl. Acad. Sci. U.S.A.">
        <title>Genome sequencing of adzuki bean (Vigna angularis) provides insight into high starch and low fat accumulation and domestication.</title>
        <authorList>
            <person name="Yang K."/>
            <person name="Tian Z."/>
            <person name="Chen C."/>
            <person name="Luo L."/>
            <person name="Zhao B."/>
            <person name="Wang Z."/>
            <person name="Yu L."/>
            <person name="Li Y."/>
            <person name="Sun Y."/>
            <person name="Li W."/>
            <person name="Chen Y."/>
            <person name="Li Y."/>
            <person name="Zhang Y."/>
            <person name="Ai D."/>
            <person name="Zhao J."/>
            <person name="Shang C."/>
            <person name="Ma Y."/>
            <person name="Wu B."/>
            <person name="Wang M."/>
            <person name="Gao L."/>
            <person name="Sun D."/>
            <person name="Zhang P."/>
            <person name="Guo F."/>
            <person name="Wang W."/>
            <person name="Li Y."/>
            <person name="Wang J."/>
            <person name="Varshney R.K."/>
            <person name="Wang J."/>
            <person name="Ling H.Q."/>
            <person name="Wan P."/>
        </authorList>
    </citation>
    <scope>NUCLEOTIDE SEQUENCE</scope>
    <source>
        <strain evidence="2">cv. Jingnong 6</strain>
    </source>
</reference>
<dbReference type="AlphaFoldDB" id="A0A0L9TX88"/>
<evidence type="ECO:0000313" key="2">
    <source>
        <dbReference type="Proteomes" id="UP000053144"/>
    </source>
</evidence>
<dbReference type="Gramene" id="KOM35155">
    <property type="protein sequence ID" value="KOM35155"/>
    <property type="gene ID" value="LR48_Vigan02g130500"/>
</dbReference>
<accession>A0A0L9TX88</accession>
<dbReference type="Proteomes" id="UP000053144">
    <property type="component" value="Chromosome 2"/>
</dbReference>
<dbReference type="EMBL" id="CM003372">
    <property type="protein sequence ID" value="KOM35155.1"/>
    <property type="molecule type" value="Genomic_DNA"/>
</dbReference>
<name>A0A0L9TX88_PHAAN</name>
<gene>
    <name evidence="1" type="ORF">LR48_Vigan02g130500</name>
</gene>
<proteinExistence type="predicted"/>
<organism evidence="1 2">
    <name type="scientific">Phaseolus angularis</name>
    <name type="common">Azuki bean</name>
    <name type="synonym">Vigna angularis</name>
    <dbReference type="NCBI Taxonomy" id="3914"/>
    <lineage>
        <taxon>Eukaryota</taxon>
        <taxon>Viridiplantae</taxon>
        <taxon>Streptophyta</taxon>
        <taxon>Embryophyta</taxon>
        <taxon>Tracheophyta</taxon>
        <taxon>Spermatophyta</taxon>
        <taxon>Magnoliopsida</taxon>
        <taxon>eudicotyledons</taxon>
        <taxon>Gunneridae</taxon>
        <taxon>Pentapetalae</taxon>
        <taxon>rosids</taxon>
        <taxon>fabids</taxon>
        <taxon>Fabales</taxon>
        <taxon>Fabaceae</taxon>
        <taxon>Papilionoideae</taxon>
        <taxon>50 kb inversion clade</taxon>
        <taxon>NPAAA clade</taxon>
        <taxon>indigoferoid/millettioid clade</taxon>
        <taxon>Phaseoleae</taxon>
        <taxon>Vigna</taxon>
    </lineage>
</organism>